<reference evidence="2" key="1">
    <citation type="submission" date="2016-10" db="EMBL/GenBank/DDBJ databases">
        <authorList>
            <person name="Varghese N."/>
            <person name="Submissions S."/>
        </authorList>
    </citation>
    <scope>NUCLEOTIDE SEQUENCE [LARGE SCALE GENOMIC DNA]</scope>
    <source>
        <strain evidence="2">DSM 44498</strain>
    </source>
</reference>
<sequence>MATSLDVRTAGLTKSYGSVPVLDEPTGRLDPLRRRFSITAPPATISALIVVVGCNRWDMVR</sequence>
<gene>
    <name evidence="1" type="ORF">SAMN04490239_0279</name>
</gene>
<proteinExistence type="predicted"/>
<protein>
    <submittedName>
        <fullName evidence="1">Uncharacterized protein</fullName>
    </submittedName>
</protein>
<dbReference type="EMBL" id="FNSV01000002">
    <property type="protein sequence ID" value="SEB31065.1"/>
    <property type="molecule type" value="Genomic_DNA"/>
</dbReference>
<accession>A0A1H4IAX5</accession>
<dbReference type="AlphaFoldDB" id="A0A1H4IAX5"/>
<dbReference type="RefSeq" id="WP_072946275.1">
    <property type="nucleotide sequence ID" value="NZ_FNSV01000002.1"/>
</dbReference>
<evidence type="ECO:0000313" key="1">
    <source>
        <dbReference type="EMBL" id="SEB31065.1"/>
    </source>
</evidence>
<keyword evidence="2" id="KW-1185">Reference proteome</keyword>
<dbReference type="Proteomes" id="UP000183561">
    <property type="component" value="Unassembled WGS sequence"/>
</dbReference>
<organism evidence="1 2">
    <name type="scientific">Rhodococcus koreensis</name>
    <dbReference type="NCBI Taxonomy" id="99653"/>
    <lineage>
        <taxon>Bacteria</taxon>
        <taxon>Bacillati</taxon>
        <taxon>Actinomycetota</taxon>
        <taxon>Actinomycetes</taxon>
        <taxon>Mycobacteriales</taxon>
        <taxon>Nocardiaceae</taxon>
        <taxon>Rhodococcus</taxon>
    </lineage>
</organism>
<evidence type="ECO:0000313" key="2">
    <source>
        <dbReference type="Proteomes" id="UP000183561"/>
    </source>
</evidence>
<name>A0A1H4IAX5_9NOCA</name>